<dbReference type="HOGENOM" id="CLU_3213790_0_0_5"/>
<dbReference type="AlphaFoldDB" id="K7YNR9"/>
<gene>
    <name evidence="2" type="ORF">A1OE_55</name>
</gene>
<organism evidence="2 3">
    <name type="scientific">Candidatus Endolissoclinum faulkneri L2</name>
    <dbReference type="NCBI Taxonomy" id="1193729"/>
    <lineage>
        <taxon>Bacteria</taxon>
        <taxon>Pseudomonadati</taxon>
        <taxon>Pseudomonadota</taxon>
        <taxon>Alphaproteobacteria</taxon>
        <taxon>Rhodospirillales</taxon>
        <taxon>Rhodospirillaceae</taxon>
        <taxon>Candidatus Endolissoclinum</taxon>
    </lineage>
</organism>
<reference evidence="2 3" key="1">
    <citation type="journal article" date="2012" name="Proc. Natl. Acad. Sci. U.S.A.">
        <title>Genome streamlining and chemical defense in a coral reef symbiosis.</title>
        <authorList>
            <person name="Kwan J.C."/>
            <person name="Donia M.S."/>
            <person name="Han A.W."/>
            <person name="Hirose E."/>
            <person name="Haygood M.G."/>
            <person name="Schmidt E.W."/>
        </authorList>
    </citation>
    <scope>NUCLEOTIDE SEQUENCE [LARGE SCALE GENOMIC DNA]</scope>
    <source>
        <strain evidence="2 3">L2</strain>
    </source>
</reference>
<feature type="transmembrane region" description="Helical" evidence="1">
    <location>
        <begin position="13"/>
        <end position="34"/>
    </location>
</feature>
<sequence length="44" mass="5131">MCNVVRFFIKTGINNKCCLIAAFIACLLFMLLFINIKKIYCRIL</sequence>
<name>K7YNR9_9PROT</name>
<evidence type="ECO:0000256" key="1">
    <source>
        <dbReference type="SAM" id="Phobius"/>
    </source>
</evidence>
<dbReference type="Proteomes" id="UP000010077">
    <property type="component" value="Chromosome"/>
</dbReference>
<keyword evidence="1" id="KW-1133">Transmembrane helix</keyword>
<keyword evidence="3" id="KW-1185">Reference proteome</keyword>
<protein>
    <submittedName>
        <fullName evidence="2">Uncharacterized protein</fullName>
    </submittedName>
</protein>
<keyword evidence="1" id="KW-0812">Transmembrane</keyword>
<evidence type="ECO:0000313" key="2">
    <source>
        <dbReference type="EMBL" id="AFX98269.1"/>
    </source>
</evidence>
<evidence type="ECO:0000313" key="3">
    <source>
        <dbReference type="Proteomes" id="UP000010077"/>
    </source>
</evidence>
<dbReference type="EMBL" id="CP003539">
    <property type="protein sequence ID" value="AFX98269.1"/>
    <property type="molecule type" value="Genomic_DNA"/>
</dbReference>
<accession>K7YNR9</accession>
<keyword evidence="1" id="KW-0472">Membrane</keyword>
<dbReference type="KEGG" id="thal:A1OE_55"/>
<proteinExistence type="predicted"/>